<keyword evidence="2" id="KW-1185">Reference proteome</keyword>
<reference evidence="1 2" key="1">
    <citation type="submission" date="2018-05" db="EMBL/GenBank/DDBJ databases">
        <title>Whole genome sequencing for identification of molecular markers to develop diagnostic detection tools for the regulated plant pathogen Lachnellula willkommii.</title>
        <authorList>
            <person name="Giroux E."/>
            <person name="Bilodeau G."/>
        </authorList>
    </citation>
    <scope>NUCLEOTIDE SEQUENCE [LARGE SCALE GENOMIC DNA]</scope>
    <source>
        <strain evidence="1 2">CBS 203.66</strain>
    </source>
</reference>
<evidence type="ECO:0000313" key="2">
    <source>
        <dbReference type="Proteomes" id="UP000469559"/>
    </source>
</evidence>
<dbReference type="EMBL" id="QGMF01000753">
    <property type="protein sequence ID" value="TVY14154.1"/>
    <property type="molecule type" value="Genomic_DNA"/>
</dbReference>
<name>A0A8T9B2C0_9HELO</name>
<organism evidence="1 2">
    <name type="scientific">Lachnellula arida</name>
    <dbReference type="NCBI Taxonomy" id="1316785"/>
    <lineage>
        <taxon>Eukaryota</taxon>
        <taxon>Fungi</taxon>
        <taxon>Dikarya</taxon>
        <taxon>Ascomycota</taxon>
        <taxon>Pezizomycotina</taxon>
        <taxon>Leotiomycetes</taxon>
        <taxon>Helotiales</taxon>
        <taxon>Lachnaceae</taxon>
        <taxon>Lachnellula</taxon>
    </lineage>
</organism>
<evidence type="ECO:0000313" key="1">
    <source>
        <dbReference type="EMBL" id="TVY14154.1"/>
    </source>
</evidence>
<dbReference type="OrthoDB" id="5150140at2759"/>
<proteinExistence type="predicted"/>
<gene>
    <name evidence="1" type="ORF">LARI1_G007782</name>
</gene>
<sequence length="216" mass="24696">MPLPDISCLTNPTHKYNIHCFHPPPSLQPALPLFIPPYCQNSHHRLHLPSLDQPFRIQVEGPLIAIQKLLPKVSWHTPNHSPIFPLPGGPELAKLAFKTIYCREVDPDVPGDMVIRDEYKGWLREARPDVMIDYYGITFDHLVPIDDIDPEVLQINIMEIEDDGGIYANKYSRFRIDPADYTGKKVLALPRCCQTRKGTTDRRRVNEAVNTRDGRA</sequence>
<accession>A0A8T9B2C0</accession>
<dbReference type="Proteomes" id="UP000469559">
    <property type="component" value="Unassembled WGS sequence"/>
</dbReference>
<dbReference type="AlphaFoldDB" id="A0A8T9B2C0"/>
<protein>
    <submittedName>
        <fullName evidence="1">Uncharacterized protein</fullName>
    </submittedName>
</protein>
<comment type="caution">
    <text evidence="1">The sequence shown here is derived from an EMBL/GenBank/DDBJ whole genome shotgun (WGS) entry which is preliminary data.</text>
</comment>